<dbReference type="Gene3D" id="3.40.50.1820">
    <property type="entry name" value="alpha/beta hydrolase"/>
    <property type="match status" value="1"/>
</dbReference>
<dbReference type="AlphaFoldDB" id="A0A381P9Q4"/>
<evidence type="ECO:0000256" key="2">
    <source>
        <dbReference type="ARBA" id="ARBA00022825"/>
    </source>
</evidence>
<dbReference type="PANTHER" id="PTHR42776">
    <property type="entry name" value="SERINE PEPTIDASE S9 FAMILY MEMBER"/>
    <property type="match status" value="1"/>
</dbReference>
<evidence type="ECO:0000259" key="3">
    <source>
        <dbReference type="Pfam" id="PF00326"/>
    </source>
</evidence>
<feature type="domain" description="Peptidase S9 prolyl oligopeptidase catalytic" evidence="3">
    <location>
        <begin position="465"/>
        <end position="675"/>
    </location>
</feature>
<accession>A0A381P9Q4</accession>
<name>A0A381P9Q4_9ZZZZ</name>
<dbReference type="GO" id="GO:0006508">
    <property type="term" value="P:proteolysis"/>
    <property type="evidence" value="ECO:0007669"/>
    <property type="project" value="InterPro"/>
</dbReference>
<gene>
    <name evidence="4" type="ORF">METZ01_LOCUS15167</name>
</gene>
<organism evidence="4">
    <name type="scientific">marine metagenome</name>
    <dbReference type="NCBI Taxonomy" id="408172"/>
    <lineage>
        <taxon>unclassified sequences</taxon>
        <taxon>metagenomes</taxon>
        <taxon>ecological metagenomes</taxon>
    </lineage>
</organism>
<keyword evidence="1" id="KW-0378">Hydrolase</keyword>
<sequence>MQRLILITAMFLAAGIFLPSALVFPAPSVQEEQQTEPVELPVPRPMTVDDSLDMDSVGGALMSPGGEWVMFSKNQLDWDENERNTKWYMIPSSGGEAFEYIGDEGGGSFQFSPDGKYLTLSRSVDGDRQIYWMRTAGGEAVQLTKHETSIGSYQWSDDSKRIFFVATDKRPDDKSTIVNEDDDVVFVDEGPNGQNRSYWSNLWVFDVENHEITQITDEEFVLGGFDVSPDSARIAFSARYTNRRNDADKNEIYVVELSSGEISRLTDNNAPESVAEWSPDGKMFTLTAADDKEWMNRNTKIWLLDPVLGEHRLLSDGFEGSPRGAVWTPEGGHLLFSGQQGANTNLFRMDAQTGEFEKLTNFQGSMSISSWSADRTKYVYSFSDYDTPADLWVGFVDGSEPVRLTHANPQIDELQLAEMRVIQWESHDGMMIEGLLHLPIGYEEGDMVPLILNIHGGPAGSFTNSFRASYHIHAGLGYASLSPNVRGSSGYTDYLREGNTFARDDGIGFGDFQDLMTGVDKVIADGIVDSTRMGVRGWSYGGILGGWTITQTDRFKAASIGAGVYDWTSEYGPGFNNDVRLWHIGGTPWDNGEAWRNQSALTHVNNIVTPTLLIHGANDTTDTEQQSMMFFTAIKDIGKAPVRYIKFPREPHGFREPKHQRIRDIEEIRWMQQYVLGVEWKPWERPEKDEEGKKHDGS</sequence>
<keyword evidence="2" id="KW-0645">Protease</keyword>
<evidence type="ECO:0000313" key="4">
    <source>
        <dbReference type="EMBL" id="SUZ62313.1"/>
    </source>
</evidence>
<dbReference type="Pfam" id="PF00326">
    <property type="entry name" value="Peptidase_S9"/>
    <property type="match status" value="1"/>
</dbReference>
<dbReference type="InterPro" id="IPR011659">
    <property type="entry name" value="WD40"/>
</dbReference>
<protein>
    <recommendedName>
        <fullName evidence="3">Peptidase S9 prolyl oligopeptidase catalytic domain-containing protein</fullName>
    </recommendedName>
</protein>
<dbReference type="Gene3D" id="2.120.10.30">
    <property type="entry name" value="TolB, C-terminal domain"/>
    <property type="match status" value="3"/>
</dbReference>
<dbReference type="InterPro" id="IPR011042">
    <property type="entry name" value="6-blade_b-propeller_TolB-like"/>
</dbReference>
<dbReference type="EMBL" id="UINC01000862">
    <property type="protein sequence ID" value="SUZ62313.1"/>
    <property type="molecule type" value="Genomic_DNA"/>
</dbReference>
<evidence type="ECO:0000256" key="1">
    <source>
        <dbReference type="ARBA" id="ARBA00022801"/>
    </source>
</evidence>
<reference evidence="4" key="1">
    <citation type="submission" date="2018-05" db="EMBL/GenBank/DDBJ databases">
        <authorList>
            <person name="Lanie J.A."/>
            <person name="Ng W.-L."/>
            <person name="Kazmierczak K.M."/>
            <person name="Andrzejewski T.M."/>
            <person name="Davidsen T.M."/>
            <person name="Wayne K.J."/>
            <person name="Tettelin H."/>
            <person name="Glass J.I."/>
            <person name="Rusch D."/>
            <person name="Podicherti R."/>
            <person name="Tsui H.-C.T."/>
            <person name="Winkler M.E."/>
        </authorList>
    </citation>
    <scope>NUCLEOTIDE SEQUENCE</scope>
</reference>
<proteinExistence type="predicted"/>
<dbReference type="PANTHER" id="PTHR42776:SF27">
    <property type="entry name" value="DIPEPTIDYL PEPTIDASE FAMILY MEMBER 6"/>
    <property type="match status" value="1"/>
</dbReference>
<dbReference type="InterPro" id="IPR029058">
    <property type="entry name" value="AB_hydrolase_fold"/>
</dbReference>
<keyword evidence="2" id="KW-0720">Serine protease</keyword>
<dbReference type="InterPro" id="IPR001375">
    <property type="entry name" value="Peptidase_S9_cat"/>
</dbReference>
<dbReference type="Pfam" id="PF07676">
    <property type="entry name" value="PD40"/>
    <property type="match status" value="1"/>
</dbReference>
<dbReference type="SUPFAM" id="SSF82171">
    <property type="entry name" value="DPP6 N-terminal domain-like"/>
    <property type="match status" value="1"/>
</dbReference>
<dbReference type="SUPFAM" id="SSF53474">
    <property type="entry name" value="alpha/beta-Hydrolases"/>
    <property type="match status" value="1"/>
</dbReference>
<dbReference type="GO" id="GO:0004252">
    <property type="term" value="F:serine-type endopeptidase activity"/>
    <property type="evidence" value="ECO:0007669"/>
    <property type="project" value="TreeGrafter"/>
</dbReference>